<dbReference type="Pfam" id="PF07244">
    <property type="entry name" value="POTRA"/>
    <property type="match status" value="1"/>
</dbReference>
<evidence type="ECO:0000313" key="6">
    <source>
        <dbReference type="EMBL" id="TDH39118.1"/>
    </source>
</evidence>
<keyword evidence="2" id="KW-0812">Transmembrane</keyword>
<feature type="domain" description="Bacterial surface antigen (D15)" evidence="4">
    <location>
        <begin position="346"/>
        <end position="646"/>
    </location>
</feature>
<keyword evidence="7" id="KW-1185">Reference proteome</keyword>
<dbReference type="OrthoDB" id="9769707at2"/>
<evidence type="ECO:0000256" key="1">
    <source>
        <dbReference type="ARBA" id="ARBA00004370"/>
    </source>
</evidence>
<dbReference type="InterPro" id="IPR039910">
    <property type="entry name" value="D15-like"/>
</dbReference>
<dbReference type="Gene3D" id="2.40.160.50">
    <property type="entry name" value="membrane protein fhac: a member of the omp85/tpsb transporter family"/>
    <property type="match status" value="1"/>
</dbReference>
<accession>A0A4R5PQ93</accession>
<dbReference type="PANTHER" id="PTHR12815:SF42">
    <property type="entry name" value="BACTERIAL SURFACE ANTIGEN (D15) DOMAIN-CONTAINING PROTEIN"/>
    <property type="match status" value="1"/>
</dbReference>
<dbReference type="GO" id="GO:0019867">
    <property type="term" value="C:outer membrane"/>
    <property type="evidence" value="ECO:0007669"/>
    <property type="project" value="InterPro"/>
</dbReference>
<evidence type="ECO:0000256" key="3">
    <source>
        <dbReference type="ARBA" id="ARBA00023136"/>
    </source>
</evidence>
<gene>
    <name evidence="6" type="ORF">E2A64_08575</name>
</gene>
<dbReference type="InterPro" id="IPR000184">
    <property type="entry name" value="Bac_surfAg_D15"/>
</dbReference>
<dbReference type="Gene3D" id="3.10.20.310">
    <property type="entry name" value="membrane protein fhac"/>
    <property type="match status" value="1"/>
</dbReference>
<sequence length="646" mass="69250">MMLNVPSHIVPARGRGRLRSKTVAFLAVTVLSFTSVTAPAQAIEIFGFKFFEKDGDETPVVNPLDYTVTFDIQGNGDPDLREKLESASALKRSEEEPVPGSVGLISRARSDFEQLVGALYEDGRFSGLVKVSLAGRPLETLAPDTDLKPYEPVPVMFTVEPGPQFRFGEIVMRREDGSELDPAAYGLEPGAVAYSTNVLNAEEKVVAAMRELGRPLARVEDRNIVADHDSDTLDVTIVVNAGPVAPFGPTAVEGTEDVDRDFVAYMTGIDPGETYDPRELEAAEKRLKALEVFNAVTVRGADNLDANGAVPVEVNVSERKFRYIGLGATYSSTDGGGLEGYWGHRNLFGRAEKLRIEGSVSGIGSTSEYDDLTYHGALLFEKPGVIGPASTFTSRLSVDQENPDAYRSFSVTGAVGLKYKLTEKQTLSGGVELEYARITDSLVTDQETLTASVPLEWVYDGRDDELDPTSGFRLLAHIEPAYEFNQGNSFVIARGEASAYRALDDAKRFVVAGRVAGGSIVGADLTDIPATRRFYSGGGGSVRGYAYQGIGPKDENGDPIGGLSYMEANAEVRIGVTDKIGIVPFIDVGAVSTGTALEGAEFQAGAGIGLRYKTPFGPLRIDFAIPLNPGPNDPDYGIYAGIGQAF</sequence>
<keyword evidence="3" id="KW-0472">Membrane</keyword>
<reference evidence="6 7" key="1">
    <citation type="journal article" date="2013" name="Int. J. Syst. Evol. Microbiol.">
        <title>Hoeflea suaedae sp. nov., an endophytic bacterium isolated from the root of the halophyte Suaeda maritima.</title>
        <authorList>
            <person name="Chung E.J."/>
            <person name="Park J.A."/>
            <person name="Pramanik P."/>
            <person name="Bibi F."/>
            <person name="Jeon C.O."/>
            <person name="Chung Y.R."/>
        </authorList>
    </citation>
    <scope>NUCLEOTIDE SEQUENCE [LARGE SCALE GENOMIC DNA]</scope>
    <source>
        <strain evidence="6 7">YC6898</strain>
    </source>
</reference>
<name>A0A4R5PQ93_9HYPH</name>
<dbReference type="PANTHER" id="PTHR12815">
    <property type="entry name" value="SORTING AND ASSEMBLY MACHINERY SAMM50 PROTEIN FAMILY MEMBER"/>
    <property type="match status" value="1"/>
</dbReference>
<keyword evidence="2" id="KW-1134">Transmembrane beta strand</keyword>
<dbReference type="InterPro" id="IPR010827">
    <property type="entry name" value="BamA/TamA_POTRA"/>
</dbReference>
<comment type="caution">
    <text evidence="6">The sequence shown here is derived from an EMBL/GenBank/DDBJ whole genome shotgun (WGS) entry which is preliminary data.</text>
</comment>
<dbReference type="Pfam" id="PF01103">
    <property type="entry name" value="Omp85"/>
    <property type="match status" value="1"/>
</dbReference>
<organism evidence="6 7">
    <name type="scientific">Pseudohoeflea suaedae</name>
    <dbReference type="NCBI Taxonomy" id="877384"/>
    <lineage>
        <taxon>Bacteria</taxon>
        <taxon>Pseudomonadati</taxon>
        <taxon>Pseudomonadota</taxon>
        <taxon>Alphaproteobacteria</taxon>
        <taxon>Hyphomicrobiales</taxon>
        <taxon>Rhizobiaceae</taxon>
        <taxon>Pseudohoeflea</taxon>
    </lineage>
</organism>
<dbReference type="Proteomes" id="UP000295131">
    <property type="component" value="Unassembled WGS sequence"/>
</dbReference>
<evidence type="ECO:0000313" key="7">
    <source>
        <dbReference type="Proteomes" id="UP000295131"/>
    </source>
</evidence>
<evidence type="ECO:0000259" key="4">
    <source>
        <dbReference type="Pfam" id="PF01103"/>
    </source>
</evidence>
<evidence type="ECO:0000259" key="5">
    <source>
        <dbReference type="Pfam" id="PF07244"/>
    </source>
</evidence>
<evidence type="ECO:0000256" key="2">
    <source>
        <dbReference type="ARBA" id="ARBA00022452"/>
    </source>
</evidence>
<protein>
    <submittedName>
        <fullName evidence="6">Outer membrane protein assembly factor</fullName>
    </submittedName>
</protein>
<feature type="domain" description="POTRA" evidence="5">
    <location>
        <begin position="252"/>
        <end position="319"/>
    </location>
</feature>
<dbReference type="AlphaFoldDB" id="A0A4R5PQ93"/>
<comment type="subcellular location">
    <subcellularLocation>
        <location evidence="1">Membrane</location>
    </subcellularLocation>
</comment>
<dbReference type="EMBL" id="SMSI01000001">
    <property type="protein sequence ID" value="TDH39118.1"/>
    <property type="molecule type" value="Genomic_DNA"/>
</dbReference>
<proteinExistence type="predicted"/>